<reference evidence="2" key="1">
    <citation type="journal article" date="2019" name="Sci. Rep.">
        <title>Draft genome of Tanacetum cinerariifolium, the natural source of mosquito coil.</title>
        <authorList>
            <person name="Yamashiro T."/>
            <person name="Shiraishi A."/>
            <person name="Satake H."/>
            <person name="Nakayama K."/>
        </authorList>
    </citation>
    <scope>NUCLEOTIDE SEQUENCE</scope>
</reference>
<feature type="compositionally biased region" description="Basic and acidic residues" evidence="1">
    <location>
        <begin position="1"/>
        <end position="22"/>
    </location>
</feature>
<evidence type="ECO:0000313" key="2">
    <source>
        <dbReference type="EMBL" id="GFA29650.1"/>
    </source>
</evidence>
<gene>
    <name evidence="2" type="ORF">Tci_601622</name>
</gene>
<sequence>ALQNADKYKEEARLVKDSRDSELLNAKENVNPQEKRPTSVRKHAEGLSNPRDSDNLSELCHNMEEKEEDGNIGVGYAATAINENGGIQGQFK</sequence>
<feature type="compositionally biased region" description="Basic and acidic residues" evidence="1">
    <location>
        <begin position="33"/>
        <end position="45"/>
    </location>
</feature>
<proteinExistence type="predicted"/>
<dbReference type="AlphaFoldDB" id="A0A699JFM2"/>
<comment type="caution">
    <text evidence="2">The sequence shown here is derived from an EMBL/GenBank/DDBJ whole genome shotgun (WGS) entry which is preliminary data.</text>
</comment>
<dbReference type="EMBL" id="BKCJ010400082">
    <property type="protein sequence ID" value="GFA29650.1"/>
    <property type="molecule type" value="Genomic_DNA"/>
</dbReference>
<name>A0A699JFM2_TANCI</name>
<feature type="region of interest" description="Disordered" evidence="1">
    <location>
        <begin position="1"/>
        <end position="57"/>
    </location>
</feature>
<feature type="non-terminal residue" evidence="2">
    <location>
        <position position="1"/>
    </location>
</feature>
<evidence type="ECO:0000256" key="1">
    <source>
        <dbReference type="SAM" id="MobiDB-lite"/>
    </source>
</evidence>
<protein>
    <submittedName>
        <fullName evidence="2">Centromere protein C/Mif2/cnp3</fullName>
    </submittedName>
</protein>
<organism evidence="2">
    <name type="scientific">Tanacetum cinerariifolium</name>
    <name type="common">Dalmatian daisy</name>
    <name type="synonym">Chrysanthemum cinerariifolium</name>
    <dbReference type="NCBI Taxonomy" id="118510"/>
    <lineage>
        <taxon>Eukaryota</taxon>
        <taxon>Viridiplantae</taxon>
        <taxon>Streptophyta</taxon>
        <taxon>Embryophyta</taxon>
        <taxon>Tracheophyta</taxon>
        <taxon>Spermatophyta</taxon>
        <taxon>Magnoliopsida</taxon>
        <taxon>eudicotyledons</taxon>
        <taxon>Gunneridae</taxon>
        <taxon>Pentapetalae</taxon>
        <taxon>asterids</taxon>
        <taxon>campanulids</taxon>
        <taxon>Asterales</taxon>
        <taxon>Asteraceae</taxon>
        <taxon>Asteroideae</taxon>
        <taxon>Anthemideae</taxon>
        <taxon>Anthemidinae</taxon>
        <taxon>Tanacetum</taxon>
    </lineage>
</organism>
<accession>A0A699JFM2</accession>